<evidence type="ECO:0000313" key="2">
    <source>
        <dbReference type="EnsemblMetazoa" id="AMAM024079-PA"/>
    </source>
</evidence>
<dbReference type="AlphaFoldDB" id="A0A182TCG1"/>
<reference evidence="3" key="1">
    <citation type="submission" date="2013-09" db="EMBL/GenBank/DDBJ databases">
        <title>The Genome Sequence of Anopheles maculatus species B.</title>
        <authorList>
            <consortium name="The Broad Institute Genomics Platform"/>
            <person name="Neafsey D.E."/>
            <person name="Besansky N."/>
            <person name="Howell P."/>
            <person name="Walton C."/>
            <person name="Young S.K."/>
            <person name="Zeng Q."/>
            <person name="Gargeya S."/>
            <person name="Fitzgerald M."/>
            <person name="Haas B."/>
            <person name="Abouelleil A."/>
            <person name="Allen A.W."/>
            <person name="Alvarado L."/>
            <person name="Arachchi H.M."/>
            <person name="Berlin A.M."/>
            <person name="Chapman S.B."/>
            <person name="Gainer-Dewar J."/>
            <person name="Goldberg J."/>
            <person name="Griggs A."/>
            <person name="Gujja S."/>
            <person name="Hansen M."/>
            <person name="Howarth C."/>
            <person name="Imamovic A."/>
            <person name="Ireland A."/>
            <person name="Larimer J."/>
            <person name="McCowan C."/>
            <person name="Murphy C."/>
            <person name="Pearson M."/>
            <person name="Poon T.W."/>
            <person name="Priest M."/>
            <person name="Roberts A."/>
            <person name="Saif S."/>
            <person name="Shea T."/>
            <person name="Sisk P."/>
            <person name="Sykes S."/>
            <person name="Wortman J."/>
            <person name="Nusbaum C."/>
            <person name="Birren B."/>
        </authorList>
    </citation>
    <scope>NUCLEOTIDE SEQUENCE [LARGE SCALE GENOMIC DNA]</scope>
    <source>
        <strain evidence="3">maculatus3</strain>
    </source>
</reference>
<dbReference type="EnsemblMetazoa" id="AMAM024079-RA">
    <property type="protein sequence ID" value="AMAM024079-PA"/>
    <property type="gene ID" value="AMAM024079"/>
</dbReference>
<evidence type="ECO:0000313" key="3">
    <source>
        <dbReference type="Proteomes" id="UP000075901"/>
    </source>
</evidence>
<dbReference type="Proteomes" id="UP000075901">
    <property type="component" value="Unassembled WGS sequence"/>
</dbReference>
<dbReference type="VEuPathDB" id="VectorBase:AMAM024079"/>
<proteinExistence type="predicted"/>
<organism evidence="2 3">
    <name type="scientific">Anopheles maculatus</name>
    <dbReference type="NCBI Taxonomy" id="74869"/>
    <lineage>
        <taxon>Eukaryota</taxon>
        <taxon>Metazoa</taxon>
        <taxon>Ecdysozoa</taxon>
        <taxon>Arthropoda</taxon>
        <taxon>Hexapoda</taxon>
        <taxon>Insecta</taxon>
        <taxon>Pterygota</taxon>
        <taxon>Neoptera</taxon>
        <taxon>Endopterygota</taxon>
        <taxon>Diptera</taxon>
        <taxon>Nematocera</taxon>
        <taxon>Culicoidea</taxon>
        <taxon>Culicidae</taxon>
        <taxon>Anophelinae</taxon>
        <taxon>Anopheles</taxon>
        <taxon>Anopheles maculatus group</taxon>
    </lineage>
</organism>
<keyword evidence="1" id="KW-0472">Membrane</keyword>
<name>A0A182TCG1_9DIPT</name>
<accession>A0A182TCG1</accession>
<evidence type="ECO:0000256" key="1">
    <source>
        <dbReference type="SAM" id="Phobius"/>
    </source>
</evidence>
<keyword evidence="1" id="KW-0812">Transmembrane</keyword>
<protein>
    <submittedName>
        <fullName evidence="2">Uncharacterized protein</fullName>
    </submittedName>
</protein>
<keyword evidence="3" id="KW-1185">Reference proteome</keyword>
<feature type="transmembrane region" description="Helical" evidence="1">
    <location>
        <begin position="60"/>
        <end position="82"/>
    </location>
</feature>
<keyword evidence="1" id="KW-1133">Transmembrane helix</keyword>
<sequence>MEVAAMATGAGTTAAATRAPFQREVREWQHVDPNTGALLTGRLEADRWVNGPLNSYGKRILVTVVALMDCSSFYVMLISMGMSSSEWTAYLHVELREMAMLACML</sequence>
<reference evidence="2" key="2">
    <citation type="submission" date="2020-05" db="UniProtKB">
        <authorList>
            <consortium name="EnsemblMetazoa"/>
        </authorList>
    </citation>
    <scope>IDENTIFICATION</scope>
    <source>
        <strain evidence="2">maculatus3</strain>
    </source>
</reference>